<evidence type="ECO:0000259" key="17">
    <source>
        <dbReference type="Pfam" id="PF22528"/>
    </source>
</evidence>
<evidence type="ECO:0000259" key="15">
    <source>
        <dbReference type="Pfam" id="PF13649"/>
    </source>
</evidence>
<evidence type="ECO:0000256" key="14">
    <source>
        <dbReference type="SAM" id="MobiDB-lite"/>
    </source>
</evidence>
<evidence type="ECO:0000256" key="9">
    <source>
        <dbReference type="ARBA" id="ARBA00022833"/>
    </source>
</evidence>
<keyword evidence="13" id="KW-0175">Coiled coil</keyword>
<evidence type="ECO:0000256" key="6">
    <source>
        <dbReference type="ARBA" id="ARBA00022691"/>
    </source>
</evidence>
<organism evidence="18 19">
    <name type="scientific">Ophiocordyceps polyrhachis-furcata BCC 54312</name>
    <dbReference type="NCBI Taxonomy" id="1330021"/>
    <lineage>
        <taxon>Eukaryota</taxon>
        <taxon>Fungi</taxon>
        <taxon>Dikarya</taxon>
        <taxon>Ascomycota</taxon>
        <taxon>Pezizomycotina</taxon>
        <taxon>Sordariomycetes</taxon>
        <taxon>Hypocreomycetidae</taxon>
        <taxon>Hypocreales</taxon>
        <taxon>Ophiocordycipitaceae</taxon>
        <taxon>Ophiocordyceps</taxon>
    </lineage>
</organism>
<keyword evidence="19" id="KW-1185">Reference proteome</keyword>
<dbReference type="InterPro" id="IPR049482">
    <property type="entry name" value="ANM3-like_C2H2_Zf"/>
</dbReference>
<dbReference type="GO" id="GO:0032259">
    <property type="term" value="P:methylation"/>
    <property type="evidence" value="ECO:0007669"/>
    <property type="project" value="UniProtKB-KW"/>
</dbReference>
<evidence type="ECO:0000256" key="10">
    <source>
        <dbReference type="ARBA" id="ARBA00047384"/>
    </source>
</evidence>
<dbReference type="Pfam" id="PF22528">
    <property type="entry name" value="PRMT_C"/>
    <property type="match status" value="1"/>
</dbReference>
<evidence type="ECO:0000256" key="12">
    <source>
        <dbReference type="PROSITE-ProRule" id="PRU01015"/>
    </source>
</evidence>
<dbReference type="STRING" id="1330021.A0A367LJ76"/>
<dbReference type="GO" id="GO:0005634">
    <property type="term" value="C:nucleus"/>
    <property type="evidence" value="ECO:0007669"/>
    <property type="project" value="TreeGrafter"/>
</dbReference>
<protein>
    <recommendedName>
        <fullName evidence="2">type I protein arginine methyltransferase</fullName>
        <ecNumber evidence="2">2.1.1.319</ecNumber>
    </recommendedName>
</protein>
<feature type="coiled-coil region" evidence="13">
    <location>
        <begin position="136"/>
        <end position="163"/>
    </location>
</feature>
<feature type="domain" description="Protein arginine N-methyltransferase" evidence="17">
    <location>
        <begin position="341"/>
        <end position="525"/>
    </location>
</feature>
<reference evidence="18 19" key="1">
    <citation type="journal article" date="2015" name="BMC Genomics">
        <title>Insights from the genome of Ophiocordyceps polyrhachis-furcata to pathogenicity and host specificity in insect fungi.</title>
        <authorList>
            <person name="Wichadakul D."/>
            <person name="Kobmoo N."/>
            <person name="Ingsriswang S."/>
            <person name="Tangphatsornruang S."/>
            <person name="Chantasingh D."/>
            <person name="Luangsa-ard J.J."/>
            <person name="Eurwilaichitr L."/>
        </authorList>
    </citation>
    <scope>NUCLEOTIDE SEQUENCE [LARGE SCALE GENOMIC DNA]</scope>
    <source>
        <strain evidence="18 19">BCC 54312</strain>
    </source>
</reference>
<evidence type="ECO:0000259" key="16">
    <source>
        <dbReference type="Pfam" id="PF21137"/>
    </source>
</evidence>
<feature type="domain" description="Methyltransferase" evidence="15">
    <location>
        <begin position="238"/>
        <end position="335"/>
    </location>
</feature>
<dbReference type="PROSITE" id="PS51678">
    <property type="entry name" value="SAM_MT_PRMT"/>
    <property type="match status" value="1"/>
</dbReference>
<feature type="compositionally biased region" description="Polar residues" evidence="14">
    <location>
        <begin position="519"/>
        <end position="537"/>
    </location>
</feature>
<comment type="caution">
    <text evidence="18">The sequence shown here is derived from an EMBL/GenBank/DDBJ whole genome shotgun (WGS) entry which is preliminary data.</text>
</comment>
<dbReference type="SUPFAM" id="SSF57667">
    <property type="entry name" value="beta-beta-alpha zinc fingers"/>
    <property type="match status" value="1"/>
</dbReference>
<dbReference type="InterPro" id="IPR041698">
    <property type="entry name" value="Methyltransf_25"/>
</dbReference>
<dbReference type="InterPro" id="IPR036236">
    <property type="entry name" value="Znf_C2H2_sf"/>
</dbReference>
<accession>A0A367LJ76</accession>
<dbReference type="Pfam" id="PF13649">
    <property type="entry name" value="Methyltransf_25"/>
    <property type="match status" value="1"/>
</dbReference>
<keyword evidence="9" id="KW-0862">Zinc</keyword>
<dbReference type="AlphaFoldDB" id="A0A367LJ76"/>
<dbReference type="Proteomes" id="UP000253664">
    <property type="component" value="Unassembled WGS sequence"/>
</dbReference>
<gene>
    <name evidence="18" type="ORF">L249_5971</name>
</gene>
<dbReference type="OrthoDB" id="7848332at2759"/>
<proteinExistence type="predicted"/>
<evidence type="ECO:0000256" key="1">
    <source>
        <dbReference type="ARBA" id="ARBA00004514"/>
    </source>
</evidence>
<dbReference type="FunFam" id="3.40.50.150:FF:000003">
    <property type="entry name" value="Blast:Protein arginine N-methyltransferase 1"/>
    <property type="match status" value="1"/>
</dbReference>
<evidence type="ECO:0000256" key="5">
    <source>
        <dbReference type="ARBA" id="ARBA00022679"/>
    </source>
</evidence>
<dbReference type="Pfam" id="PF21137">
    <property type="entry name" value="ANM3_C2H2_Zf"/>
    <property type="match status" value="1"/>
</dbReference>
<evidence type="ECO:0000256" key="7">
    <source>
        <dbReference type="ARBA" id="ARBA00022723"/>
    </source>
</evidence>
<comment type="catalytic activity">
    <reaction evidence="10">
        <text>L-arginyl-[protein] + 2 S-adenosyl-L-methionine = N(omega),N(omega)-dimethyl-L-arginyl-[protein] + 2 S-adenosyl-L-homocysteine + 2 H(+)</text>
        <dbReference type="Rhea" id="RHEA:48096"/>
        <dbReference type="Rhea" id="RHEA-COMP:10532"/>
        <dbReference type="Rhea" id="RHEA-COMP:11991"/>
        <dbReference type="ChEBI" id="CHEBI:15378"/>
        <dbReference type="ChEBI" id="CHEBI:29965"/>
        <dbReference type="ChEBI" id="CHEBI:57856"/>
        <dbReference type="ChEBI" id="CHEBI:59789"/>
        <dbReference type="ChEBI" id="CHEBI:61897"/>
        <dbReference type="EC" id="2.1.1.319"/>
    </reaction>
    <physiologicalReaction direction="left-to-right" evidence="10">
        <dbReference type="Rhea" id="RHEA:48097"/>
    </physiologicalReaction>
</comment>
<name>A0A367LJ76_9HYPO</name>
<dbReference type="GO" id="GO:0008270">
    <property type="term" value="F:zinc ion binding"/>
    <property type="evidence" value="ECO:0007669"/>
    <property type="project" value="UniProtKB-KW"/>
</dbReference>
<evidence type="ECO:0000256" key="8">
    <source>
        <dbReference type="ARBA" id="ARBA00022771"/>
    </source>
</evidence>
<keyword evidence="8" id="KW-0863">Zinc-finger</keyword>
<dbReference type="EMBL" id="LKCN02000004">
    <property type="protein sequence ID" value="RCI14474.1"/>
    <property type="molecule type" value="Genomic_DNA"/>
</dbReference>
<dbReference type="PANTHER" id="PTHR11006:SF116">
    <property type="entry name" value="PROTEIN METHYLTRANSFERASE"/>
    <property type="match status" value="1"/>
</dbReference>
<evidence type="ECO:0000313" key="19">
    <source>
        <dbReference type="Proteomes" id="UP000253664"/>
    </source>
</evidence>
<feature type="domain" description="Protein arginine N-methyltransferase 3-like C2H2 zinc finger" evidence="16">
    <location>
        <begin position="63"/>
        <end position="107"/>
    </location>
</feature>
<comment type="catalytic activity">
    <reaction evidence="11">
        <text>L-arginyl-[protein] + S-adenosyl-L-methionine = N(omega)-methyl-L-arginyl-[protein] + S-adenosyl-L-homocysteine + H(+)</text>
        <dbReference type="Rhea" id="RHEA:48100"/>
        <dbReference type="Rhea" id="RHEA-COMP:10532"/>
        <dbReference type="Rhea" id="RHEA-COMP:11990"/>
        <dbReference type="ChEBI" id="CHEBI:15378"/>
        <dbReference type="ChEBI" id="CHEBI:29965"/>
        <dbReference type="ChEBI" id="CHEBI:57856"/>
        <dbReference type="ChEBI" id="CHEBI:59789"/>
        <dbReference type="ChEBI" id="CHEBI:65280"/>
    </reaction>
    <physiologicalReaction direction="left-to-right" evidence="11">
        <dbReference type="Rhea" id="RHEA:48101"/>
    </physiologicalReaction>
</comment>
<dbReference type="InterPro" id="IPR029063">
    <property type="entry name" value="SAM-dependent_MTases_sf"/>
</dbReference>
<dbReference type="Gene3D" id="2.70.160.11">
    <property type="entry name" value="Hnrnp arginine n-methyltransferase1"/>
    <property type="match status" value="1"/>
</dbReference>
<evidence type="ECO:0000256" key="11">
    <source>
        <dbReference type="ARBA" id="ARBA00049303"/>
    </source>
</evidence>
<evidence type="ECO:0000256" key="3">
    <source>
        <dbReference type="ARBA" id="ARBA00022490"/>
    </source>
</evidence>
<dbReference type="CDD" id="cd02440">
    <property type="entry name" value="AdoMet_MTases"/>
    <property type="match status" value="1"/>
</dbReference>
<sequence>MESFCLHDGSNDSASDNSGWLDLESDNEISLVTSLFDSQTFTTLDKMLEYCKKHFDFDLVANVRRLQLDYVGAIKLVNYIRLCVRQGQALPDLICINHIVDDIYLKPVMDDDAVLFSLDDVLSAPIESSNSQNSQISRLTYRNQELEADLKSVQDRFANYRLTVEETLNKRWGSDDGLPWAQSGTLSTSFTKPPDLDNYFESYASSEIHEIMLKDEVRTDAYRDFIYANKHLFVGKVILDIGCGTGILSMLCAKAGAARVLAVDKSDIVDKARENVFNNGMSKVIKCLRGAIEDIVLPVDKVDIIISEWMGYCLLYEAMLPSVLYARDKYLKSEGMIVPSSATLWIAPVEDQVYLSDNVAYWRDVYGFDMRAMQEGIYDDVRIENMAKTSLCGEAFPFQTFDLRSVRREELEFTARWSSALTSAVGGIDGFLIWFDIFFSPSGSHEPPPDPYITPAEWSKMRAGNYGFTTGPYGRETHWKQGLLLLAQPVSRTDLPTSRLLSGTITVSVPKQHPRALSLHQSWSTSDRKNSQSWNLK</sequence>
<dbReference type="PANTHER" id="PTHR11006">
    <property type="entry name" value="PROTEIN ARGININE N-METHYLTRANSFERASE"/>
    <property type="match status" value="1"/>
</dbReference>
<keyword evidence="6 12" id="KW-0949">S-adenosyl-L-methionine</keyword>
<feature type="region of interest" description="Disordered" evidence="14">
    <location>
        <begin position="518"/>
        <end position="537"/>
    </location>
</feature>
<dbReference type="EC" id="2.1.1.319" evidence="2"/>
<keyword evidence="7" id="KW-0479">Metal-binding</keyword>
<evidence type="ECO:0000256" key="2">
    <source>
        <dbReference type="ARBA" id="ARBA00011925"/>
    </source>
</evidence>
<comment type="subcellular location">
    <subcellularLocation>
        <location evidence="1">Cytoplasm</location>
        <location evidence="1">Cytosol</location>
    </subcellularLocation>
</comment>
<evidence type="ECO:0000313" key="18">
    <source>
        <dbReference type="EMBL" id="RCI14474.1"/>
    </source>
</evidence>
<evidence type="ECO:0000256" key="4">
    <source>
        <dbReference type="ARBA" id="ARBA00022603"/>
    </source>
</evidence>
<evidence type="ECO:0000256" key="13">
    <source>
        <dbReference type="SAM" id="Coils"/>
    </source>
</evidence>
<dbReference type="InterPro" id="IPR025799">
    <property type="entry name" value="Arg_MeTrfase"/>
</dbReference>
<dbReference type="GO" id="GO:0005829">
    <property type="term" value="C:cytosol"/>
    <property type="evidence" value="ECO:0007669"/>
    <property type="project" value="UniProtKB-SubCell"/>
</dbReference>
<dbReference type="Gene3D" id="3.40.50.150">
    <property type="entry name" value="Vaccinia Virus protein VP39"/>
    <property type="match status" value="1"/>
</dbReference>
<keyword evidence="3" id="KW-0963">Cytoplasm</keyword>
<dbReference type="GO" id="GO:0042054">
    <property type="term" value="F:histone methyltransferase activity"/>
    <property type="evidence" value="ECO:0007669"/>
    <property type="project" value="TreeGrafter"/>
</dbReference>
<dbReference type="GO" id="GO:0035242">
    <property type="term" value="F:protein-arginine omega-N asymmetric methyltransferase activity"/>
    <property type="evidence" value="ECO:0007669"/>
    <property type="project" value="UniProtKB-EC"/>
</dbReference>
<dbReference type="InterPro" id="IPR055135">
    <property type="entry name" value="PRMT_dom"/>
</dbReference>
<dbReference type="SUPFAM" id="SSF53335">
    <property type="entry name" value="S-adenosyl-L-methionine-dependent methyltransferases"/>
    <property type="match status" value="1"/>
</dbReference>
<keyword evidence="5 12" id="KW-0808">Transferase</keyword>
<keyword evidence="4 12" id="KW-0489">Methyltransferase</keyword>